<protein>
    <submittedName>
        <fullName evidence="3">Flp/Fap pilin component</fullName>
    </submittedName>
</protein>
<sequence length="63" mass="6497">MLGRMTQAAVDFLKKEDGPTAVEYAVVLALIVAVIISVSGIGSTTNSTYANPKLQDSTKPAGS</sequence>
<reference evidence="3 4" key="1">
    <citation type="submission" date="2019-02" db="EMBL/GenBank/DDBJ databases">
        <title>Deep-cultivation of Planctomycetes and their phenomic and genomic characterization uncovers novel biology.</title>
        <authorList>
            <person name="Wiegand S."/>
            <person name="Jogler M."/>
            <person name="Boedeker C."/>
            <person name="Pinto D."/>
            <person name="Vollmers J."/>
            <person name="Rivas-Marin E."/>
            <person name="Kohn T."/>
            <person name="Peeters S.H."/>
            <person name="Heuer A."/>
            <person name="Rast P."/>
            <person name="Oberbeckmann S."/>
            <person name="Bunk B."/>
            <person name="Jeske O."/>
            <person name="Meyerdierks A."/>
            <person name="Storesund J.E."/>
            <person name="Kallscheuer N."/>
            <person name="Luecker S."/>
            <person name="Lage O.M."/>
            <person name="Pohl T."/>
            <person name="Merkel B.J."/>
            <person name="Hornburger P."/>
            <person name="Mueller R.-W."/>
            <person name="Bruemmer F."/>
            <person name="Labrenz M."/>
            <person name="Spormann A.M."/>
            <person name="Op den Camp H."/>
            <person name="Overmann J."/>
            <person name="Amann R."/>
            <person name="Jetten M.S.M."/>
            <person name="Mascher T."/>
            <person name="Medema M.H."/>
            <person name="Devos D.P."/>
            <person name="Kaster A.-K."/>
            <person name="Ovreas L."/>
            <person name="Rohde M."/>
            <person name="Galperin M.Y."/>
            <person name="Jogler C."/>
        </authorList>
    </citation>
    <scope>NUCLEOTIDE SEQUENCE [LARGE SCALE GENOMIC DNA]</scope>
    <source>
        <strain evidence="3 4">ETA_A1</strain>
    </source>
</reference>
<evidence type="ECO:0000256" key="2">
    <source>
        <dbReference type="SAM" id="Phobius"/>
    </source>
</evidence>
<gene>
    <name evidence="3" type="ORF">ETAA1_04600</name>
</gene>
<dbReference type="AlphaFoldDB" id="A0A517XM33"/>
<keyword evidence="2" id="KW-1133">Transmembrane helix</keyword>
<feature type="region of interest" description="Disordered" evidence="1">
    <location>
        <begin position="42"/>
        <end position="63"/>
    </location>
</feature>
<evidence type="ECO:0000313" key="3">
    <source>
        <dbReference type="EMBL" id="QDU18568.1"/>
    </source>
</evidence>
<feature type="compositionally biased region" description="Polar residues" evidence="1">
    <location>
        <begin position="44"/>
        <end position="63"/>
    </location>
</feature>
<keyword evidence="2" id="KW-0812">Transmembrane</keyword>
<dbReference type="RefSeq" id="WP_202920603.1">
    <property type="nucleotide sequence ID" value="NZ_CP036273.1"/>
</dbReference>
<dbReference type="Proteomes" id="UP000319576">
    <property type="component" value="Chromosome"/>
</dbReference>
<organism evidence="3 4">
    <name type="scientific">Urbifossiella limnaea</name>
    <dbReference type="NCBI Taxonomy" id="2528023"/>
    <lineage>
        <taxon>Bacteria</taxon>
        <taxon>Pseudomonadati</taxon>
        <taxon>Planctomycetota</taxon>
        <taxon>Planctomycetia</taxon>
        <taxon>Gemmatales</taxon>
        <taxon>Gemmataceae</taxon>
        <taxon>Urbifossiella</taxon>
    </lineage>
</organism>
<evidence type="ECO:0000313" key="4">
    <source>
        <dbReference type="Proteomes" id="UP000319576"/>
    </source>
</evidence>
<name>A0A517XM33_9BACT</name>
<evidence type="ECO:0000256" key="1">
    <source>
        <dbReference type="SAM" id="MobiDB-lite"/>
    </source>
</evidence>
<keyword evidence="2" id="KW-0472">Membrane</keyword>
<dbReference type="KEGG" id="uli:ETAA1_04600"/>
<accession>A0A517XM33</accession>
<keyword evidence="4" id="KW-1185">Reference proteome</keyword>
<dbReference type="EMBL" id="CP036273">
    <property type="protein sequence ID" value="QDU18568.1"/>
    <property type="molecule type" value="Genomic_DNA"/>
</dbReference>
<feature type="transmembrane region" description="Helical" evidence="2">
    <location>
        <begin position="21"/>
        <end position="42"/>
    </location>
</feature>
<proteinExistence type="predicted"/>